<dbReference type="FunCoup" id="A0A1X7UAM0">
    <property type="interactions" value="945"/>
</dbReference>
<dbReference type="PANTHER" id="PTHR19862:SF14">
    <property type="entry name" value="WD REPEAT-CONTAINING PROTEIN 48"/>
    <property type="match status" value="1"/>
</dbReference>
<dbReference type="OrthoDB" id="2421129at2759"/>
<evidence type="ECO:0000313" key="6">
    <source>
        <dbReference type="EnsemblMetazoa" id="Aqu2.1.25003_001"/>
    </source>
</evidence>
<dbReference type="CDD" id="cd01670">
    <property type="entry name" value="Death"/>
    <property type="match status" value="1"/>
</dbReference>
<feature type="repeat" description="WD" evidence="4">
    <location>
        <begin position="81"/>
        <end position="122"/>
    </location>
</feature>
<dbReference type="GO" id="GO:0043130">
    <property type="term" value="F:ubiquitin binding"/>
    <property type="evidence" value="ECO:0007669"/>
    <property type="project" value="TreeGrafter"/>
</dbReference>
<dbReference type="InterPro" id="IPR015943">
    <property type="entry name" value="WD40/YVTN_repeat-like_dom_sf"/>
</dbReference>
<dbReference type="PRINTS" id="PR00320">
    <property type="entry name" value="GPROTEINBRPT"/>
</dbReference>
<dbReference type="InterPro" id="IPR011029">
    <property type="entry name" value="DEATH-like_dom_sf"/>
</dbReference>
<keyword evidence="2 4" id="KW-0853">WD repeat</keyword>
<protein>
    <submittedName>
        <fullName evidence="6">Uncharacterized protein</fullName>
    </submittedName>
</protein>
<dbReference type="SMART" id="SM00320">
    <property type="entry name" value="WD40"/>
    <property type="match status" value="7"/>
</dbReference>
<dbReference type="Pfam" id="PF11816">
    <property type="entry name" value="DUF3337"/>
    <property type="match status" value="1"/>
</dbReference>
<dbReference type="KEGG" id="aqu:100633600"/>
<organism evidence="6">
    <name type="scientific">Amphimedon queenslandica</name>
    <name type="common">Sponge</name>
    <dbReference type="NCBI Taxonomy" id="400682"/>
    <lineage>
        <taxon>Eukaryota</taxon>
        <taxon>Metazoa</taxon>
        <taxon>Porifera</taxon>
        <taxon>Demospongiae</taxon>
        <taxon>Heteroscleromorpha</taxon>
        <taxon>Haplosclerida</taxon>
        <taxon>Niphatidae</taxon>
        <taxon>Amphimedon</taxon>
    </lineage>
</organism>
<dbReference type="SUPFAM" id="SSF50978">
    <property type="entry name" value="WD40 repeat-like"/>
    <property type="match status" value="1"/>
</dbReference>
<sequence>MSSHTRYGGGGSSRKKVCVTYTLREEREPRNRSGVNRVLVDSSSSLSRDLVLTAGRDSIIRAWDLKELSETNGEAECFLTLEHHTGWVNDMVLCKGGNILMSASSDTSLKVWDLSRGSCTSTLKPHSDYIQALAYSPVTDTVVSAGLDHELYLWDINALTSLTASKNTVTTIPLNGQKKSVYSVDINKQGTLVVSGSTEKALKVWDTRSYHKLMKLKGHTDNVRSVILNEDGTECLSGSSDGTVRLWSIGQQRCIETFRLHTGGVWALEVDDSFKYFYSGGKDRNIYLTDMTDSSRDSILLCTEERSVLSLALDKTENIESLWVSTTGTSVNKWPATPPEISTNGTGTEDKDEESGCHSNGETEHNISHSRPLLTIPGGKTIVECKICNNKREVLTKDNTGTVALWDVLHAVLIEELGKVDMEEVSQDQRFNSLFVPNWFSCDIRTGMLSIRLEESDCFSAWVMGNDTNLPNTSDLKLNYGALMLKALFENWSEFHGLKQEQKETQEKLEEMRATIVTRSMFLSSVETVSDSIELGRELGLSEPDLNSLQNEEMSRSNLHSQMYECFQDDSLTLEQLYKAFVNLKYDDLAHNLEKMLISSKSEGSGSASKVDTKFFSVPAHTPVVLSESTDCGATLVRFTVSSIVNNHEKNLLKTFCPLWISDIVVQAQLPPQPKMSFVLAKESSGKNAKSDRLSAQDILTVRKVTEYLQGKLYGNEETRDKIEIYCQGQLLDNSLDMRTVRHTVWKSGGDMKLFYKIIEYETPPVTIVTDTGEEVAEDQEEEEEEKDPENKMESSPT</sequence>
<dbReference type="InParanoid" id="A0A1X7UAM0"/>
<dbReference type="AlphaFoldDB" id="A0A1X7UAM0"/>
<dbReference type="EnsemblMetazoa" id="Aqu2.1.25003_001">
    <property type="protein sequence ID" value="Aqu2.1.25003_001"/>
    <property type="gene ID" value="Aqu2.1.25003"/>
</dbReference>
<dbReference type="CDD" id="cd00200">
    <property type="entry name" value="WD40"/>
    <property type="match status" value="1"/>
</dbReference>
<dbReference type="EnsemblMetazoa" id="XM_019999648.1">
    <property type="protein sequence ID" value="XP_019855207.1"/>
    <property type="gene ID" value="LOC100633600"/>
</dbReference>
<dbReference type="Gene3D" id="1.10.533.10">
    <property type="entry name" value="Death Domain, Fas"/>
    <property type="match status" value="1"/>
</dbReference>
<dbReference type="PANTHER" id="PTHR19862">
    <property type="entry name" value="WD REPEAT-CONTAINING PROTEIN 48"/>
    <property type="match status" value="1"/>
</dbReference>
<dbReference type="Pfam" id="PF00400">
    <property type="entry name" value="WD40"/>
    <property type="match status" value="5"/>
</dbReference>
<feature type="compositionally biased region" description="Basic and acidic residues" evidence="5">
    <location>
        <begin position="789"/>
        <end position="798"/>
    </location>
</feature>
<evidence type="ECO:0000256" key="3">
    <source>
        <dbReference type="ARBA" id="ARBA00022737"/>
    </source>
</evidence>
<dbReference type="CDD" id="cd17041">
    <property type="entry name" value="Ubl_WDR48"/>
    <property type="match status" value="1"/>
</dbReference>
<dbReference type="PROSITE" id="PS00678">
    <property type="entry name" value="WD_REPEATS_1"/>
    <property type="match status" value="2"/>
</dbReference>
<proteinExistence type="inferred from homology"/>
<dbReference type="InterPro" id="IPR001680">
    <property type="entry name" value="WD40_rpt"/>
</dbReference>
<feature type="repeat" description="WD" evidence="4">
    <location>
        <begin position="123"/>
        <end position="164"/>
    </location>
</feature>
<evidence type="ECO:0000256" key="1">
    <source>
        <dbReference type="ARBA" id="ARBA00006917"/>
    </source>
</evidence>
<dbReference type="STRING" id="400682.A0A1X7UAM0"/>
<dbReference type="GO" id="GO:0000724">
    <property type="term" value="P:double-strand break repair via homologous recombination"/>
    <property type="evidence" value="ECO:0007669"/>
    <property type="project" value="TreeGrafter"/>
</dbReference>
<dbReference type="InterPro" id="IPR019775">
    <property type="entry name" value="WD40_repeat_CS"/>
</dbReference>
<evidence type="ECO:0000256" key="2">
    <source>
        <dbReference type="ARBA" id="ARBA00022574"/>
    </source>
</evidence>
<dbReference type="eggNOG" id="KOG0308">
    <property type="taxonomic scope" value="Eukaryota"/>
</dbReference>
<evidence type="ECO:0000256" key="5">
    <source>
        <dbReference type="SAM" id="MobiDB-lite"/>
    </source>
</evidence>
<keyword evidence="3" id="KW-0677">Repeat</keyword>
<dbReference type="Proteomes" id="UP000007879">
    <property type="component" value="Unassembled WGS sequence"/>
</dbReference>
<dbReference type="InterPro" id="IPR036322">
    <property type="entry name" value="WD40_repeat_dom_sf"/>
</dbReference>
<evidence type="ECO:0000313" key="7">
    <source>
        <dbReference type="Proteomes" id="UP000007879"/>
    </source>
</evidence>
<evidence type="ECO:0000256" key="4">
    <source>
        <dbReference type="PROSITE-ProRule" id="PRU00221"/>
    </source>
</evidence>
<dbReference type="InterPro" id="IPR021772">
    <property type="entry name" value="WDR48/Bun107"/>
</dbReference>
<dbReference type="PROSITE" id="PS50082">
    <property type="entry name" value="WD_REPEATS_2"/>
    <property type="match status" value="4"/>
</dbReference>
<feature type="repeat" description="WD" evidence="4">
    <location>
        <begin position="174"/>
        <end position="215"/>
    </location>
</feature>
<feature type="region of interest" description="Disordered" evidence="5">
    <location>
        <begin position="333"/>
        <end position="370"/>
    </location>
</feature>
<feature type="region of interest" description="Disordered" evidence="5">
    <location>
        <begin position="768"/>
        <end position="798"/>
    </location>
</feature>
<reference evidence="6" key="2">
    <citation type="submission" date="2017-05" db="UniProtKB">
        <authorList>
            <consortium name="EnsemblMetazoa"/>
        </authorList>
    </citation>
    <scope>IDENTIFICATION</scope>
</reference>
<feature type="repeat" description="WD" evidence="4">
    <location>
        <begin position="216"/>
        <end position="257"/>
    </location>
</feature>
<dbReference type="Gene3D" id="2.130.10.10">
    <property type="entry name" value="YVTN repeat-like/Quinoprotein amine dehydrogenase"/>
    <property type="match status" value="2"/>
</dbReference>
<dbReference type="Gene3D" id="3.10.20.90">
    <property type="entry name" value="Phosphatidylinositol 3-kinase Catalytic Subunit, Chain A, domain 1"/>
    <property type="match status" value="1"/>
</dbReference>
<gene>
    <name evidence="6" type="primary">100633600</name>
</gene>
<dbReference type="InterPro" id="IPR051246">
    <property type="entry name" value="WDR48"/>
</dbReference>
<feature type="compositionally biased region" description="Acidic residues" evidence="5">
    <location>
        <begin position="772"/>
        <end position="788"/>
    </location>
</feature>
<dbReference type="InterPro" id="IPR020472">
    <property type="entry name" value="WD40_PAC1"/>
</dbReference>
<name>A0A1X7UAM0_AMPQE</name>
<keyword evidence="7" id="KW-1185">Reference proteome</keyword>
<accession>A0A1X7UAM0</accession>
<reference evidence="7" key="1">
    <citation type="journal article" date="2010" name="Nature">
        <title>The Amphimedon queenslandica genome and the evolution of animal complexity.</title>
        <authorList>
            <person name="Srivastava M."/>
            <person name="Simakov O."/>
            <person name="Chapman J."/>
            <person name="Fahey B."/>
            <person name="Gauthier M.E."/>
            <person name="Mitros T."/>
            <person name="Richards G.S."/>
            <person name="Conaco C."/>
            <person name="Dacre M."/>
            <person name="Hellsten U."/>
            <person name="Larroux C."/>
            <person name="Putnam N.H."/>
            <person name="Stanke M."/>
            <person name="Adamska M."/>
            <person name="Darling A."/>
            <person name="Degnan S.M."/>
            <person name="Oakley T.H."/>
            <person name="Plachetzki D.C."/>
            <person name="Zhai Y."/>
            <person name="Adamski M."/>
            <person name="Calcino A."/>
            <person name="Cummins S.F."/>
            <person name="Goodstein D.M."/>
            <person name="Harris C."/>
            <person name="Jackson D.J."/>
            <person name="Leys S.P."/>
            <person name="Shu S."/>
            <person name="Woodcroft B.J."/>
            <person name="Vervoort M."/>
            <person name="Kosik K.S."/>
            <person name="Manning G."/>
            <person name="Degnan B.M."/>
            <person name="Rokhsar D.S."/>
        </authorList>
    </citation>
    <scope>NUCLEOTIDE SEQUENCE [LARGE SCALE GENOMIC DNA]</scope>
</reference>
<dbReference type="PROSITE" id="PS50294">
    <property type="entry name" value="WD_REPEATS_REGION"/>
    <property type="match status" value="4"/>
</dbReference>
<comment type="similarity">
    <text evidence="1">Belongs to the WD repeat WDR48 family.</text>
</comment>